<protein>
    <submittedName>
        <fullName evidence="1">Uncharacterized protein</fullName>
    </submittedName>
</protein>
<comment type="caution">
    <text evidence="1">The sequence shown here is derived from an EMBL/GenBank/DDBJ whole genome shotgun (WGS) entry which is preliminary data.</text>
</comment>
<proteinExistence type="predicted"/>
<gene>
    <name evidence="1" type="ORF">DSO57_1039672</name>
</gene>
<accession>A0ACC2RRX2</accession>
<dbReference type="EMBL" id="QTSX02006602">
    <property type="protein sequence ID" value="KAJ9052799.1"/>
    <property type="molecule type" value="Genomic_DNA"/>
</dbReference>
<evidence type="ECO:0000313" key="1">
    <source>
        <dbReference type="EMBL" id="KAJ9052799.1"/>
    </source>
</evidence>
<name>A0ACC2RRX2_9FUNG</name>
<keyword evidence="2" id="KW-1185">Reference proteome</keyword>
<dbReference type="Proteomes" id="UP001165960">
    <property type="component" value="Unassembled WGS sequence"/>
</dbReference>
<evidence type="ECO:0000313" key="2">
    <source>
        <dbReference type="Proteomes" id="UP001165960"/>
    </source>
</evidence>
<sequence length="100" mass="11387">MDYLYYLKDWTGSKWAFICFQKEDSLRNLLVYSPGVWETIDICQYLESSNNLLDLLNLVLGSCALVLDSCSLVLDSCSLLGLLLLYLGLLHLYLDLQLSV</sequence>
<organism evidence="1 2">
    <name type="scientific">Entomophthora muscae</name>
    <dbReference type="NCBI Taxonomy" id="34485"/>
    <lineage>
        <taxon>Eukaryota</taxon>
        <taxon>Fungi</taxon>
        <taxon>Fungi incertae sedis</taxon>
        <taxon>Zoopagomycota</taxon>
        <taxon>Entomophthoromycotina</taxon>
        <taxon>Entomophthoromycetes</taxon>
        <taxon>Entomophthorales</taxon>
        <taxon>Entomophthoraceae</taxon>
        <taxon>Entomophthora</taxon>
    </lineage>
</organism>
<reference evidence="1" key="1">
    <citation type="submission" date="2022-04" db="EMBL/GenBank/DDBJ databases">
        <title>Genome of the entomopathogenic fungus Entomophthora muscae.</title>
        <authorList>
            <person name="Elya C."/>
            <person name="Lovett B.R."/>
            <person name="Lee E."/>
            <person name="Macias A.M."/>
            <person name="Hajek A.E."/>
            <person name="De Bivort B.L."/>
            <person name="Kasson M.T."/>
            <person name="De Fine Licht H.H."/>
            <person name="Stajich J.E."/>
        </authorList>
    </citation>
    <scope>NUCLEOTIDE SEQUENCE</scope>
    <source>
        <strain evidence="1">Berkeley</strain>
    </source>
</reference>